<reference evidence="3 4" key="1">
    <citation type="journal article" date="2015" name="Microbes Environ.">
        <title>Distribution and evolution of nitrogen fixation genes in the phylum bacteroidetes.</title>
        <authorList>
            <person name="Inoue J."/>
            <person name="Oshima K."/>
            <person name="Suda W."/>
            <person name="Sakamoto M."/>
            <person name="Iino T."/>
            <person name="Noda S."/>
            <person name="Hongoh Y."/>
            <person name="Hattori M."/>
            <person name="Ohkuma M."/>
        </authorList>
    </citation>
    <scope>NUCLEOTIDE SEQUENCE [LARGE SCALE GENOMIC DNA]</scope>
    <source>
        <strain evidence="3">JCM 15548</strain>
    </source>
</reference>
<sequence length="432" mass="49109">MRWNFRLISGVVVVLCYFASFAQAQNELFDWDRTLRVDFVLVGNLHYQNAYVSKITTFDGVFAGSNQMISPFDYGEYRYFLIAPEKGDTLFKRGFSTLFEEWRTIDEARDKERAFQQSIEMPMPLIPVKLVVESRLRNGKFVGLFQDEVVPDELSVVRFQPFDFPIKMIHGSNDSQQNFDVLFLAEGYQANEADLFFDQVEDLSGQLLATEPYQSLKDRMAIRAIAAPSVQSGPDDPRSDEWRNTIMESTFNTFGVDRYLETEATWKVYDLAAQAPHDHIIVLVNSDKYGGGGIYNHFSVVTAGHRNSGTVLIHELGHGFGGLGDEYFGADVSYNDFINPEIEPWQPNLTTLVDFDRKWKHLVAKDVPVPTPIRPMYKNTTGVFEGGGYVRKGVYRPAINCRMRTNEAAGFCEVCTEVLTRKILFHAPGRGD</sequence>
<evidence type="ECO:0000256" key="1">
    <source>
        <dbReference type="SAM" id="SignalP"/>
    </source>
</evidence>
<dbReference type="SUPFAM" id="SSF55486">
    <property type="entry name" value="Metalloproteases ('zincins'), catalytic domain"/>
    <property type="match status" value="1"/>
</dbReference>
<keyword evidence="4" id="KW-1185">Reference proteome</keyword>
<dbReference type="InterPro" id="IPR024079">
    <property type="entry name" value="MetalloPept_cat_dom_sf"/>
</dbReference>
<feature type="signal peptide" evidence="1">
    <location>
        <begin position="1"/>
        <end position="24"/>
    </location>
</feature>
<dbReference type="OrthoDB" id="127762at2"/>
<dbReference type="RefSeq" id="WP_062126376.1">
    <property type="nucleotide sequence ID" value="NZ_BAZW01000033.1"/>
</dbReference>
<feature type="domain" description="Peptidase M64 N-terminal" evidence="2">
    <location>
        <begin position="31"/>
        <end position="145"/>
    </location>
</feature>
<proteinExistence type="predicted"/>
<name>A0A0E9M188_9BACT</name>
<dbReference type="Pfam" id="PF16217">
    <property type="entry name" value="M64_N"/>
    <property type="match status" value="1"/>
</dbReference>
<dbReference type="AlphaFoldDB" id="A0A0E9M188"/>
<keyword evidence="1" id="KW-0732">Signal</keyword>
<evidence type="ECO:0000259" key="2">
    <source>
        <dbReference type="Pfam" id="PF16217"/>
    </source>
</evidence>
<dbReference type="Pfam" id="PF09471">
    <property type="entry name" value="Peptidase_M64"/>
    <property type="match status" value="2"/>
</dbReference>
<dbReference type="GO" id="GO:0008237">
    <property type="term" value="F:metallopeptidase activity"/>
    <property type="evidence" value="ECO:0007669"/>
    <property type="project" value="InterPro"/>
</dbReference>
<dbReference type="Gene3D" id="2.60.40.3250">
    <property type="entry name" value="Peptidase M64, N-terminal domain"/>
    <property type="match status" value="1"/>
</dbReference>
<organism evidence="3 4">
    <name type="scientific">Geofilum rubicundum JCM 15548</name>
    <dbReference type="NCBI Taxonomy" id="1236989"/>
    <lineage>
        <taxon>Bacteria</taxon>
        <taxon>Pseudomonadati</taxon>
        <taxon>Bacteroidota</taxon>
        <taxon>Bacteroidia</taxon>
        <taxon>Marinilabiliales</taxon>
        <taxon>Marinilabiliaceae</taxon>
        <taxon>Geofilum</taxon>
    </lineage>
</organism>
<dbReference type="Gene3D" id="3.40.390.10">
    <property type="entry name" value="Collagenase (Catalytic Domain)"/>
    <property type="match status" value="1"/>
</dbReference>
<dbReference type="STRING" id="1236989.JCM15548_13203"/>
<accession>A0A0E9M188</accession>
<dbReference type="InterPro" id="IPR038171">
    <property type="entry name" value="M64_N_sf"/>
</dbReference>
<comment type="caution">
    <text evidence="3">The sequence shown here is derived from an EMBL/GenBank/DDBJ whole genome shotgun (WGS) entry which is preliminary data.</text>
</comment>
<protein>
    <submittedName>
        <fullName evidence="3">Putative secreted protein</fullName>
    </submittedName>
</protein>
<dbReference type="EMBL" id="BAZW01000033">
    <property type="protein sequence ID" value="GAO30885.1"/>
    <property type="molecule type" value="Genomic_DNA"/>
</dbReference>
<evidence type="ECO:0000313" key="3">
    <source>
        <dbReference type="EMBL" id="GAO30885.1"/>
    </source>
</evidence>
<gene>
    <name evidence="3" type="ORF">JCM15548_13203</name>
</gene>
<dbReference type="Proteomes" id="UP000032900">
    <property type="component" value="Unassembled WGS sequence"/>
</dbReference>
<evidence type="ECO:0000313" key="4">
    <source>
        <dbReference type="Proteomes" id="UP000032900"/>
    </source>
</evidence>
<dbReference type="InterPro" id="IPR032625">
    <property type="entry name" value="M64_N"/>
</dbReference>
<dbReference type="InterPro" id="IPR019026">
    <property type="entry name" value="Peptidase_M64_IgA"/>
</dbReference>
<feature type="chain" id="PRO_5002428531" evidence="1">
    <location>
        <begin position="25"/>
        <end position="432"/>
    </location>
</feature>